<dbReference type="RefSeq" id="WP_095686475.1">
    <property type="nucleotide sequence ID" value="NZ_CP016776.1"/>
</dbReference>
<evidence type="ECO:0000313" key="2">
    <source>
        <dbReference type="EMBL" id="ASY20665.1"/>
    </source>
</evidence>
<gene>
    <name evidence="2" type="ORF">A7sIIA15_06495</name>
</gene>
<proteinExistence type="predicted"/>
<dbReference type="EMBL" id="CP016776">
    <property type="protein sequence ID" value="ASY20665.1"/>
    <property type="molecule type" value="Genomic_DNA"/>
</dbReference>
<sequence length="879" mass="93510">MSPQSQLRNRLILIFAAVFGFVSIGLAPAYAVDERVIDVVEVTWAGAPAPAGDAKKVASVIDTEVNADWKKYTTMFGDTKDRTVSFKTGKVLETQITLVSKMACIGFASSEFMRSIRPEAYSRLGITDYSERYLVVVAPKAGCVWSGRAQLGGAKSKSGTLILHDSASSFVITHELGHNFGLGHSNFLRCDNAAYDGPWGETCKGVEYGGTIDVMGNIDTTSPLNTYHQWRMGYIDDSQIKQVWQSEVINLAPSDFANGIKAVFIRDGRAAYWIEYRRKTDGVGYKPGLAIYRLDPPPISAIVSPNPEDAEAAEFGSVLGTDVWMLNLDTYQYKDSRSVGGSMTALTAKTYSGNVSFSAVASETGAVVTITKKADTTPPPVPNVIPVAQWSSPNMVILGPGGEDADTAIVGFEGQIDGVVQTLKASDIDGWLPTYLSPFIAPKTFYLRDLPEGTYSFAMRSIDIVGNKSDWSTSQKVVIDRADPVVTNDFVLTGAAANELSLTWKGATDAGSGICQVNVVDEDGLVIQSSSVKNAPVIKVAAGATVTGLAQVFDCLGNGKAGDLSVTGKLVAGDKSSKTGKWSPAGAAYGTGAIKCVGKCTASLTISGKNDVLMGTGAATVSVGNKTVATVADSKVAKLRIGATIDVGPSKKVVRVTGSNFVLIGLSSFTTTLGSLKDLDRAPAISDPSLSDEKQIKLAKFGFRASDFSQEWTVLPMGRGTTLEDPSLDLCNGVYLSEKERVERRQVAATKEGSTFAFLSSEVVRYSSAAAAAAAQKELVKVLAQCQSEKGYKDPTGALVPYEFKTLTNIPAGVMGESNRVFVYTNIDSGVRGRTLLGFYQFNGDMFTGLYVMNTEGFSDAQVAKWLKVAATMASRLKG</sequence>
<dbReference type="SUPFAM" id="SSF55486">
    <property type="entry name" value="Metalloproteases ('zincins'), catalytic domain"/>
    <property type="match status" value="1"/>
</dbReference>
<evidence type="ECO:0000313" key="3">
    <source>
        <dbReference type="Proteomes" id="UP000217186"/>
    </source>
</evidence>
<dbReference type="Pfam" id="PF05548">
    <property type="entry name" value="Peptidase_M11"/>
    <property type="match status" value="1"/>
</dbReference>
<protein>
    <submittedName>
        <fullName evidence="2">M6 family metalloprotease</fullName>
    </submittedName>
</protein>
<keyword evidence="2" id="KW-0378">Hydrolase</keyword>
<dbReference type="InterPro" id="IPR008752">
    <property type="entry name" value="Peptidase_M11"/>
</dbReference>
<name>A0A249KVD5_9ACTN</name>
<evidence type="ECO:0000259" key="1">
    <source>
        <dbReference type="Pfam" id="PF05548"/>
    </source>
</evidence>
<keyword evidence="3" id="KW-1185">Reference proteome</keyword>
<dbReference type="OrthoDB" id="3291519at2"/>
<organism evidence="2 3">
    <name type="scientific">Candidatus Planktophila vernalis</name>
    <dbReference type="NCBI Taxonomy" id="1884907"/>
    <lineage>
        <taxon>Bacteria</taxon>
        <taxon>Bacillati</taxon>
        <taxon>Actinomycetota</taxon>
        <taxon>Actinomycetes</taxon>
        <taxon>Candidatus Nanopelagicales</taxon>
        <taxon>Candidatus Nanopelagicaceae</taxon>
        <taxon>Candidatus Planktophila</taxon>
    </lineage>
</organism>
<dbReference type="Proteomes" id="UP000217186">
    <property type="component" value="Chromosome"/>
</dbReference>
<keyword evidence="2" id="KW-0482">Metalloprotease</keyword>
<accession>A0A249KVD5</accession>
<keyword evidence="2" id="KW-0645">Protease</keyword>
<dbReference type="GO" id="GO:0008237">
    <property type="term" value="F:metallopeptidase activity"/>
    <property type="evidence" value="ECO:0007669"/>
    <property type="project" value="UniProtKB-KW"/>
</dbReference>
<dbReference type="KEGG" id="pvn:A7sIIA15_06495"/>
<dbReference type="GO" id="GO:0006508">
    <property type="term" value="P:proteolysis"/>
    <property type="evidence" value="ECO:0007669"/>
    <property type="project" value="UniProtKB-KW"/>
</dbReference>
<feature type="domain" description="Peptidase M11 gametolysin" evidence="1">
    <location>
        <begin position="108"/>
        <end position="186"/>
    </location>
</feature>
<dbReference type="AlphaFoldDB" id="A0A249KVD5"/>
<reference evidence="2 3" key="1">
    <citation type="submission" date="2016-07" db="EMBL/GenBank/DDBJ databases">
        <title>High microdiversification within the ubiquitous acI lineage of Actinobacteria.</title>
        <authorList>
            <person name="Neuenschwander S.M."/>
            <person name="Salcher M."/>
            <person name="Ghai R."/>
            <person name="Pernthaler J."/>
        </authorList>
    </citation>
    <scope>NUCLEOTIDE SEQUENCE [LARGE SCALE GENOMIC DNA]</scope>
    <source>
        <strain evidence="2">MMS-IIA-15</strain>
    </source>
</reference>